<name>A0AAV6YHX7_ENGPU</name>
<feature type="domain" description="PDZ" evidence="2">
    <location>
        <begin position="1"/>
        <end position="106"/>
    </location>
</feature>
<reference evidence="3" key="1">
    <citation type="thesis" date="2020" institute="ProQuest LLC" country="789 East Eisenhower Parkway, Ann Arbor, MI, USA">
        <title>Comparative Genomics and Chromosome Evolution.</title>
        <authorList>
            <person name="Mudd A.B."/>
        </authorList>
    </citation>
    <scope>NUCLEOTIDE SEQUENCE</scope>
    <source>
        <strain evidence="3">237g6f4</strain>
        <tissue evidence="3">Blood</tissue>
    </source>
</reference>
<proteinExistence type="inferred from homology"/>
<dbReference type="GO" id="GO:0012501">
    <property type="term" value="P:programmed cell death"/>
    <property type="evidence" value="ECO:0007669"/>
    <property type="project" value="TreeGrafter"/>
</dbReference>
<evidence type="ECO:0000256" key="1">
    <source>
        <dbReference type="ARBA" id="ARBA00010541"/>
    </source>
</evidence>
<dbReference type="EMBL" id="WNYA01089336">
    <property type="protein sequence ID" value="KAG8534827.1"/>
    <property type="molecule type" value="Genomic_DNA"/>
</dbReference>
<dbReference type="GO" id="GO:0004252">
    <property type="term" value="F:serine-type endopeptidase activity"/>
    <property type="evidence" value="ECO:0007669"/>
    <property type="project" value="TreeGrafter"/>
</dbReference>
<sequence>MSADSSSAGSSRPPPLVVLGCRILADMKFRDSGFPDVSHGVLIHSVIIGSPAHQAGLKPGDIILEINTQRAATAEDVFHAVTSQAKLTMMVRRSYETLMVTVLPEPVE</sequence>
<keyword evidence="4" id="KW-1185">Reference proteome</keyword>
<accession>A0AAV6YHX7</accession>
<gene>
    <name evidence="3" type="ORF">GDO81_030196</name>
</gene>
<dbReference type="PANTHER" id="PTHR22939">
    <property type="entry name" value="SERINE PROTEASE FAMILY S1C HTRA-RELATED"/>
    <property type="match status" value="1"/>
</dbReference>
<dbReference type="SUPFAM" id="SSF50156">
    <property type="entry name" value="PDZ domain-like"/>
    <property type="match status" value="1"/>
</dbReference>
<dbReference type="GO" id="GO:0043065">
    <property type="term" value="P:positive regulation of apoptotic process"/>
    <property type="evidence" value="ECO:0007669"/>
    <property type="project" value="TreeGrafter"/>
</dbReference>
<protein>
    <recommendedName>
        <fullName evidence="2">PDZ domain-containing protein</fullName>
    </recommendedName>
</protein>
<dbReference type="PANTHER" id="PTHR22939:SF127">
    <property type="entry name" value="SERINE PROTEASE HTRA2, MITOCHONDRIAL"/>
    <property type="match status" value="1"/>
</dbReference>
<dbReference type="PROSITE" id="PS50106">
    <property type="entry name" value="PDZ"/>
    <property type="match status" value="1"/>
</dbReference>
<dbReference type="SMART" id="SM00228">
    <property type="entry name" value="PDZ"/>
    <property type="match status" value="1"/>
</dbReference>
<comment type="similarity">
    <text evidence="1">Belongs to the peptidase S1C family.</text>
</comment>
<dbReference type="InterPro" id="IPR041489">
    <property type="entry name" value="PDZ_6"/>
</dbReference>
<evidence type="ECO:0000313" key="4">
    <source>
        <dbReference type="Proteomes" id="UP000824782"/>
    </source>
</evidence>
<organism evidence="3 4">
    <name type="scientific">Engystomops pustulosus</name>
    <name type="common">Tungara frog</name>
    <name type="synonym">Physalaemus pustulosus</name>
    <dbReference type="NCBI Taxonomy" id="76066"/>
    <lineage>
        <taxon>Eukaryota</taxon>
        <taxon>Metazoa</taxon>
        <taxon>Chordata</taxon>
        <taxon>Craniata</taxon>
        <taxon>Vertebrata</taxon>
        <taxon>Euteleostomi</taxon>
        <taxon>Amphibia</taxon>
        <taxon>Batrachia</taxon>
        <taxon>Anura</taxon>
        <taxon>Neobatrachia</taxon>
        <taxon>Hyloidea</taxon>
        <taxon>Leptodactylidae</taxon>
        <taxon>Leiuperinae</taxon>
        <taxon>Engystomops</taxon>
    </lineage>
</organism>
<evidence type="ECO:0000259" key="2">
    <source>
        <dbReference type="PROSITE" id="PS50106"/>
    </source>
</evidence>
<dbReference type="Pfam" id="PF17820">
    <property type="entry name" value="PDZ_6"/>
    <property type="match status" value="1"/>
</dbReference>
<dbReference type="GO" id="GO:0006508">
    <property type="term" value="P:proteolysis"/>
    <property type="evidence" value="ECO:0007669"/>
    <property type="project" value="TreeGrafter"/>
</dbReference>
<dbReference type="InterPro" id="IPR001478">
    <property type="entry name" value="PDZ"/>
</dbReference>
<dbReference type="Gene3D" id="2.30.42.10">
    <property type="match status" value="1"/>
</dbReference>
<dbReference type="GO" id="GO:0005739">
    <property type="term" value="C:mitochondrion"/>
    <property type="evidence" value="ECO:0007669"/>
    <property type="project" value="TreeGrafter"/>
</dbReference>
<comment type="caution">
    <text evidence="3">The sequence shown here is derived from an EMBL/GenBank/DDBJ whole genome shotgun (WGS) entry which is preliminary data.</text>
</comment>
<dbReference type="InterPro" id="IPR036034">
    <property type="entry name" value="PDZ_sf"/>
</dbReference>
<dbReference type="Proteomes" id="UP000824782">
    <property type="component" value="Unassembled WGS sequence"/>
</dbReference>
<evidence type="ECO:0000313" key="3">
    <source>
        <dbReference type="EMBL" id="KAG8534827.1"/>
    </source>
</evidence>
<dbReference type="AlphaFoldDB" id="A0AAV6YHX7"/>